<organism evidence="7 8">
    <name type="scientific">Gonapodya prolifera (strain JEL478)</name>
    <name type="common">Monoblepharis prolifera</name>
    <dbReference type="NCBI Taxonomy" id="1344416"/>
    <lineage>
        <taxon>Eukaryota</taxon>
        <taxon>Fungi</taxon>
        <taxon>Fungi incertae sedis</taxon>
        <taxon>Chytridiomycota</taxon>
        <taxon>Chytridiomycota incertae sedis</taxon>
        <taxon>Monoblepharidomycetes</taxon>
        <taxon>Monoblepharidales</taxon>
        <taxon>Gonapodyaceae</taxon>
        <taxon>Gonapodya</taxon>
    </lineage>
</organism>
<dbReference type="GO" id="GO:0020037">
    <property type="term" value="F:heme binding"/>
    <property type="evidence" value="ECO:0007669"/>
    <property type="project" value="InterPro"/>
</dbReference>
<gene>
    <name evidence="7" type="ORF">M427DRAFT_58604</name>
</gene>
<dbReference type="GO" id="GO:0016705">
    <property type="term" value="F:oxidoreductase activity, acting on paired donors, with incorporation or reduction of molecular oxygen"/>
    <property type="evidence" value="ECO:0007669"/>
    <property type="project" value="InterPro"/>
</dbReference>
<dbReference type="InterPro" id="IPR036396">
    <property type="entry name" value="Cyt_P450_sf"/>
</dbReference>
<feature type="binding site" description="axial binding residue" evidence="5">
    <location>
        <position position="449"/>
    </location>
    <ligand>
        <name>heme</name>
        <dbReference type="ChEBI" id="CHEBI:30413"/>
    </ligand>
    <ligandPart>
        <name>Fe</name>
        <dbReference type="ChEBI" id="CHEBI:18248"/>
    </ligandPart>
</feature>
<evidence type="ECO:0000256" key="5">
    <source>
        <dbReference type="PIRSR" id="PIRSR602401-1"/>
    </source>
</evidence>
<dbReference type="InterPro" id="IPR002401">
    <property type="entry name" value="Cyt_P450_E_grp-I"/>
</dbReference>
<dbReference type="Proteomes" id="UP000070544">
    <property type="component" value="Unassembled WGS sequence"/>
</dbReference>
<dbReference type="PANTHER" id="PTHR24305">
    <property type="entry name" value="CYTOCHROME P450"/>
    <property type="match status" value="1"/>
</dbReference>
<dbReference type="EMBL" id="KQ965777">
    <property type="protein sequence ID" value="KXS13566.1"/>
    <property type="molecule type" value="Genomic_DNA"/>
</dbReference>
<keyword evidence="6" id="KW-0503">Monooxygenase</keyword>
<dbReference type="GO" id="GO:0004497">
    <property type="term" value="F:monooxygenase activity"/>
    <property type="evidence" value="ECO:0007669"/>
    <property type="project" value="UniProtKB-KW"/>
</dbReference>
<evidence type="ECO:0000256" key="1">
    <source>
        <dbReference type="ARBA" id="ARBA00001971"/>
    </source>
</evidence>
<accession>A0A139A9V6</accession>
<reference evidence="7 8" key="1">
    <citation type="journal article" date="2015" name="Genome Biol. Evol.">
        <title>Phylogenomic analyses indicate that early fungi evolved digesting cell walls of algal ancestors of land plants.</title>
        <authorList>
            <person name="Chang Y."/>
            <person name="Wang S."/>
            <person name="Sekimoto S."/>
            <person name="Aerts A.L."/>
            <person name="Choi C."/>
            <person name="Clum A."/>
            <person name="LaButti K.M."/>
            <person name="Lindquist E.A."/>
            <person name="Yee Ngan C."/>
            <person name="Ohm R.A."/>
            <person name="Salamov A.A."/>
            <person name="Grigoriev I.V."/>
            <person name="Spatafora J.W."/>
            <person name="Berbee M.L."/>
        </authorList>
    </citation>
    <scope>NUCLEOTIDE SEQUENCE [LARGE SCALE GENOMIC DNA]</scope>
    <source>
        <strain evidence="7 8">JEL478</strain>
    </source>
</reference>
<dbReference type="STRING" id="1344416.A0A139A9V6"/>
<dbReference type="OMA" id="LNERRCH"/>
<dbReference type="SUPFAM" id="SSF48264">
    <property type="entry name" value="Cytochrome P450"/>
    <property type="match status" value="1"/>
</dbReference>
<dbReference type="Pfam" id="PF00067">
    <property type="entry name" value="p450"/>
    <property type="match status" value="1"/>
</dbReference>
<dbReference type="PROSITE" id="PS00086">
    <property type="entry name" value="CYTOCHROME_P450"/>
    <property type="match status" value="1"/>
</dbReference>
<dbReference type="PANTHER" id="PTHR24305:SF166">
    <property type="entry name" value="CYTOCHROME P450 12A4, MITOCHONDRIAL-RELATED"/>
    <property type="match status" value="1"/>
</dbReference>
<comment type="similarity">
    <text evidence="2 6">Belongs to the cytochrome P450 family.</text>
</comment>
<dbReference type="PRINTS" id="PR00385">
    <property type="entry name" value="P450"/>
</dbReference>
<keyword evidence="3 5" id="KW-0479">Metal-binding</keyword>
<dbReference type="InterPro" id="IPR001128">
    <property type="entry name" value="Cyt_P450"/>
</dbReference>
<dbReference type="PRINTS" id="PR00463">
    <property type="entry name" value="EP450I"/>
</dbReference>
<evidence type="ECO:0000256" key="3">
    <source>
        <dbReference type="ARBA" id="ARBA00022723"/>
    </source>
</evidence>
<evidence type="ECO:0000256" key="6">
    <source>
        <dbReference type="RuleBase" id="RU000461"/>
    </source>
</evidence>
<keyword evidence="8" id="KW-1185">Reference proteome</keyword>
<evidence type="ECO:0000313" key="7">
    <source>
        <dbReference type="EMBL" id="KXS13566.1"/>
    </source>
</evidence>
<dbReference type="InterPro" id="IPR017972">
    <property type="entry name" value="Cyt_P450_CS"/>
</dbReference>
<evidence type="ECO:0000256" key="2">
    <source>
        <dbReference type="ARBA" id="ARBA00010617"/>
    </source>
</evidence>
<evidence type="ECO:0000313" key="8">
    <source>
        <dbReference type="Proteomes" id="UP000070544"/>
    </source>
</evidence>
<comment type="cofactor">
    <cofactor evidence="1 5">
        <name>heme</name>
        <dbReference type="ChEBI" id="CHEBI:30413"/>
    </cofactor>
</comment>
<evidence type="ECO:0000256" key="4">
    <source>
        <dbReference type="ARBA" id="ARBA00023004"/>
    </source>
</evidence>
<keyword evidence="4 5" id="KW-0408">Iron</keyword>
<keyword evidence="6" id="KW-0560">Oxidoreductase</keyword>
<dbReference type="OrthoDB" id="1470350at2759"/>
<dbReference type="InterPro" id="IPR050121">
    <property type="entry name" value="Cytochrome_P450_monoxygenase"/>
</dbReference>
<dbReference type="GO" id="GO:0005506">
    <property type="term" value="F:iron ion binding"/>
    <property type="evidence" value="ECO:0007669"/>
    <property type="project" value="InterPro"/>
</dbReference>
<proteinExistence type="inferred from homology"/>
<protein>
    <submittedName>
        <fullName evidence="7">Cytochrome P450</fullName>
    </submittedName>
</protein>
<dbReference type="AlphaFoldDB" id="A0A139A9V6"/>
<sequence>MSLGLVVAAAAFLYLFYELYRRTFLDRWDDDVPISLNIPFINSPRIDKIRVQHQVVLEKSREVGAHISRGILPWKPWRSTVVVGHPTILREIFVGKDWEAFDRPIWSQEPSQTYHAGGLILIPNGKEWREARELLGKTFTTTTVRSYMPILTEELKTFVDLAEKENALHPDGFDIQEFYNRYTFDTITRLTFGSDLGVQHDKETQYLKAWDSLLAVSSLWNLIVSVSGEWAVPKSITNEFFKNYNVIKDLITSNLERVRSGKTVDAKVSILDDMMRGQLPEFMQTNEEALVKQLMTLLFAGHDTTSALLSFLTHHISNNLEWQNLVRQEVTKAFPGNEPLALEKLESLPHLTAVVKETLRMYPSAPFGAGRQMNRDLRLSYADKDGKQKFVQFRKGDVVMSAMFVSQMTPEFWNKPVDDWDPSRWLDDPNGGASSPYAYAPFGNGARRCLGERLALGEARITLAELVRRFEVVPAKDPEGKFKFAHYFTGTIKAANGVGVRLLPLSKA</sequence>
<keyword evidence="5 6" id="KW-0349">Heme</keyword>
<name>A0A139A9V6_GONPJ</name>
<dbReference type="Gene3D" id="1.10.630.10">
    <property type="entry name" value="Cytochrome P450"/>
    <property type="match status" value="1"/>
</dbReference>